<keyword evidence="1" id="KW-0472">Membrane</keyword>
<comment type="caution">
    <text evidence="2">The sequence shown here is derived from an EMBL/GenBank/DDBJ whole genome shotgun (WGS) entry which is preliminary data.</text>
</comment>
<accession>A0ABX1G6G8</accession>
<evidence type="ECO:0000313" key="2">
    <source>
        <dbReference type="EMBL" id="NKG21852.1"/>
    </source>
</evidence>
<dbReference type="EMBL" id="JAAWVT010000007">
    <property type="protein sequence ID" value="NKG21852.1"/>
    <property type="molecule type" value="Genomic_DNA"/>
</dbReference>
<dbReference type="RefSeq" id="WP_168152675.1">
    <property type="nucleotide sequence ID" value="NZ_JAAWVT010000007.1"/>
</dbReference>
<feature type="transmembrane region" description="Helical" evidence="1">
    <location>
        <begin position="21"/>
        <end position="41"/>
    </location>
</feature>
<evidence type="ECO:0000313" key="3">
    <source>
        <dbReference type="Proteomes" id="UP000746595"/>
    </source>
</evidence>
<dbReference type="Proteomes" id="UP000746595">
    <property type="component" value="Unassembled WGS sequence"/>
</dbReference>
<organism evidence="2 3">
    <name type="scientific">Paeniglutamicibacter terrestris</name>
    <dbReference type="NCBI Taxonomy" id="2723403"/>
    <lineage>
        <taxon>Bacteria</taxon>
        <taxon>Bacillati</taxon>
        <taxon>Actinomycetota</taxon>
        <taxon>Actinomycetes</taxon>
        <taxon>Micrococcales</taxon>
        <taxon>Micrococcaceae</taxon>
        <taxon>Paeniglutamicibacter</taxon>
    </lineage>
</organism>
<gene>
    <name evidence="2" type="ORF">HED64_14200</name>
</gene>
<proteinExistence type="predicted"/>
<keyword evidence="3" id="KW-1185">Reference proteome</keyword>
<protein>
    <submittedName>
        <fullName evidence="2">Uncharacterized protein</fullName>
    </submittedName>
</protein>
<sequence length="89" mass="9855">MIENEKNINAQQRKLDLYRRIAKWITIGLAVVLLLSLLVGMPLPVLILAPASVAFLIAVLAWIACFLIDRRSSSLHAADGTSWKPSDEN</sequence>
<evidence type="ECO:0000256" key="1">
    <source>
        <dbReference type="SAM" id="Phobius"/>
    </source>
</evidence>
<reference evidence="2 3" key="1">
    <citation type="submission" date="2020-04" db="EMBL/GenBank/DDBJ databases">
        <title>Paeniglutamicibacter sp. ANT13_2, a novel actinomycete isolated from sediment in Antarctica.</title>
        <authorList>
            <person name="Sakdapetsiri C."/>
            <person name="Pinyakong O."/>
        </authorList>
    </citation>
    <scope>NUCLEOTIDE SEQUENCE [LARGE SCALE GENOMIC DNA]</scope>
    <source>
        <strain evidence="2 3">ANT13_2</strain>
    </source>
</reference>
<keyword evidence="1" id="KW-0812">Transmembrane</keyword>
<name>A0ABX1G6G8_9MICC</name>
<keyword evidence="1" id="KW-1133">Transmembrane helix</keyword>
<feature type="transmembrane region" description="Helical" evidence="1">
    <location>
        <begin position="47"/>
        <end position="68"/>
    </location>
</feature>